<dbReference type="EMBL" id="KN826125">
    <property type="protein sequence ID" value="KIK80015.1"/>
    <property type="molecule type" value="Genomic_DNA"/>
</dbReference>
<name>A0A0D0DN93_9AGAM</name>
<evidence type="ECO:0000313" key="1">
    <source>
        <dbReference type="EMBL" id="KIK80015.1"/>
    </source>
</evidence>
<accession>A0A0D0DN93</accession>
<keyword evidence="2" id="KW-1185">Reference proteome</keyword>
<reference evidence="2" key="2">
    <citation type="submission" date="2015-01" db="EMBL/GenBank/DDBJ databases">
        <title>Evolutionary Origins and Diversification of the Mycorrhizal Mutualists.</title>
        <authorList>
            <consortium name="DOE Joint Genome Institute"/>
            <consortium name="Mycorrhizal Genomics Consortium"/>
            <person name="Kohler A."/>
            <person name="Kuo A."/>
            <person name="Nagy L.G."/>
            <person name="Floudas D."/>
            <person name="Copeland A."/>
            <person name="Barry K.W."/>
            <person name="Cichocki N."/>
            <person name="Veneault-Fourrey C."/>
            <person name="LaButti K."/>
            <person name="Lindquist E.A."/>
            <person name="Lipzen A."/>
            <person name="Lundell T."/>
            <person name="Morin E."/>
            <person name="Murat C."/>
            <person name="Riley R."/>
            <person name="Ohm R."/>
            <person name="Sun H."/>
            <person name="Tunlid A."/>
            <person name="Henrissat B."/>
            <person name="Grigoriev I.V."/>
            <person name="Hibbett D.S."/>
            <person name="Martin F."/>
        </authorList>
    </citation>
    <scope>NUCLEOTIDE SEQUENCE [LARGE SCALE GENOMIC DNA]</scope>
    <source>
        <strain evidence="2">Ve08.2h10</strain>
    </source>
</reference>
<reference evidence="1 2" key="1">
    <citation type="submission" date="2014-04" db="EMBL/GenBank/DDBJ databases">
        <authorList>
            <consortium name="DOE Joint Genome Institute"/>
            <person name="Kuo A."/>
            <person name="Kohler A."/>
            <person name="Jargeat P."/>
            <person name="Nagy L.G."/>
            <person name="Floudas D."/>
            <person name="Copeland A."/>
            <person name="Barry K.W."/>
            <person name="Cichocki N."/>
            <person name="Veneault-Fourrey C."/>
            <person name="LaButti K."/>
            <person name="Lindquist E.A."/>
            <person name="Lipzen A."/>
            <person name="Lundell T."/>
            <person name="Morin E."/>
            <person name="Murat C."/>
            <person name="Sun H."/>
            <person name="Tunlid A."/>
            <person name="Henrissat B."/>
            <person name="Grigoriev I.V."/>
            <person name="Hibbett D.S."/>
            <person name="Martin F."/>
            <person name="Nordberg H.P."/>
            <person name="Cantor M.N."/>
            <person name="Hua S.X."/>
        </authorList>
    </citation>
    <scope>NUCLEOTIDE SEQUENCE [LARGE SCALE GENOMIC DNA]</scope>
    <source>
        <strain evidence="1 2">Ve08.2h10</strain>
    </source>
</reference>
<gene>
    <name evidence="1" type="ORF">PAXRUDRAFT_159809</name>
</gene>
<sequence length="100" mass="11774">WRDAQKQKNHDKISKETRVQWSELLCLPYWDPTQFLTINGMHNLFLGLVQFNFRDMIVIDKPENQEFLRTNPPSAQPVDDKELEKVIELLKSGESMTSIN</sequence>
<protein>
    <submittedName>
        <fullName evidence="1">Uncharacterized protein</fullName>
    </submittedName>
</protein>
<dbReference type="InParanoid" id="A0A0D0DN93"/>
<dbReference type="Proteomes" id="UP000054538">
    <property type="component" value="Unassembled WGS sequence"/>
</dbReference>
<dbReference type="AlphaFoldDB" id="A0A0D0DN93"/>
<dbReference type="HOGENOM" id="CLU_2312857_0_0_1"/>
<feature type="non-terminal residue" evidence="1">
    <location>
        <position position="1"/>
    </location>
</feature>
<evidence type="ECO:0000313" key="2">
    <source>
        <dbReference type="Proteomes" id="UP000054538"/>
    </source>
</evidence>
<organism evidence="1 2">
    <name type="scientific">Paxillus rubicundulus Ve08.2h10</name>
    <dbReference type="NCBI Taxonomy" id="930991"/>
    <lineage>
        <taxon>Eukaryota</taxon>
        <taxon>Fungi</taxon>
        <taxon>Dikarya</taxon>
        <taxon>Basidiomycota</taxon>
        <taxon>Agaricomycotina</taxon>
        <taxon>Agaricomycetes</taxon>
        <taxon>Agaricomycetidae</taxon>
        <taxon>Boletales</taxon>
        <taxon>Paxilineae</taxon>
        <taxon>Paxillaceae</taxon>
        <taxon>Paxillus</taxon>
    </lineage>
</organism>
<proteinExistence type="predicted"/>
<dbReference type="OrthoDB" id="3269001at2759"/>